<comment type="function">
    <text evidence="1">Gap class segmentation protein that controls development of head structures.</text>
</comment>
<dbReference type="PANTHER" id="PTHR24392:SF49">
    <property type="entry name" value="PROTEIN HUNCHBACK"/>
    <property type="match status" value="1"/>
</dbReference>
<evidence type="ECO:0000256" key="4">
    <source>
        <dbReference type="ARBA" id="ARBA00022492"/>
    </source>
</evidence>
<evidence type="ECO:0000256" key="6">
    <source>
        <dbReference type="ARBA" id="ARBA00022737"/>
    </source>
</evidence>
<keyword evidence="14" id="KW-1185">Reference proteome</keyword>
<evidence type="ECO:0000256" key="5">
    <source>
        <dbReference type="ARBA" id="ARBA00022723"/>
    </source>
</evidence>
<feature type="domain" description="C2H2-type" evidence="12">
    <location>
        <begin position="187"/>
        <end position="215"/>
    </location>
</feature>
<evidence type="ECO:0000256" key="10">
    <source>
        <dbReference type="ARBA" id="ARBA00023242"/>
    </source>
</evidence>
<dbReference type="SMART" id="SM00355">
    <property type="entry name" value="ZnF_C2H2"/>
    <property type="match status" value="5"/>
</dbReference>
<dbReference type="GO" id="GO:0008270">
    <property type="term" value="F:zinc ion binding"/>
    <property type="evidence" value="ECO:0007669"/>
    <property type="project" value="UniProtKB-KW"/>
</dbReference>
<dbReference type="AlphaFoldDB" id="A0AA38ICZ6"/>
<keyword evidence="8" id="KW-0862">Zinc</keyword>
<accession>A0AA38ICZ6</accession>
<keyword evidence="7 11" id="KW-0863">Zinc-finger</keyword>
<evidence type="ECO:0000313" key="13">
    <source>
        <dbReference type="EMBL" id="KAJ3652819.1"/>
    </source>
</evidence>
<evidence type="ECO:0000256" key="11">
    <source>
        <dbReference type="PROSITE-ProRule" id="PRU00042"/>
    </source>
</evidence>
<gene>
    <name evidence="13" type="ORF">Zmor_018752</name>
</gene>
<comment type="caution">
    <text evidence="13">The sequence shown here is derived from an EMBL/GenBank/DDBJ whole genome shotgun (WGS) entry which is preliminary data.</text>
</comment>
<evidence type="ECO:0000256" key="2">
    <source>
        <dbReference type="ARBA" id="ARBA00004123"/>
    </source>
</evidence>
<dbReference type="EMBL" id="JALNTZ010000005">
    <property type="protein sequence ID" value="KAJ3652819.1"/>
    <property type="molecule type" value="Genomic_DNA"/>
</dbReference>
<evidence type="ECO:0000256" key="9">
    <source>
        <dbReference type="ARBA" id="ARBA00023125"/>
    </source>
</evidence>
<dbReference type="PROSITE" id="PS50157">
    <property type="entry name" value="ZINC_FINGER_C2H2_2"/>
    <property type="match status" value="3"/>
</dbReference>
<keyword evidence="9" id="KW-0238">DNA-binding</keyword>
<evidence type="ECO:0000259" key="12">
    <source>
        <dbReference type="PROSITE" id="PS50157"/>
    </source>
</evidence>
<name>A0AA38ICZ6_9CUCU</name>
<keyword evidence="4" id="KW-0302">Gap protein</keyword>
<sequence length="274" mass="32771">MSLLEHSKTTPSKSRSPLPPFNCENANIANYSCKNCNFQTQLTLLFKQHVEHNHNTKKDNQINKSNEFIIHNYICEKCKFETHFSMKWLQHFEECLEGEKNTQVTNNHDQCESLLKRYLLAENINDVEIIREKSSNRTKHNFSVPYRTTKKSKRFECNQCPFKTKYNYSLKLHINCFHLDDQDAQWYQCSACPYKTKHSSCINRHIDALHLDEAEIKWYKCEKCQFKTKRSNYLKTHINALHLDEAEVKWHRCKGCTYKTKHKSHLNSHLRMRH</sequence>
<dbReference type="GO" id="GO:0003677">
    <property type="term" value="F:DNA binding"/>
    <property type="evidence" value="ECO:0007669"/>
    <property type="project" value="UniProtKB-KW"/>
</dbReference>
<dbReference type="PANTHER" id="PTHR24392">
    <property type="entry name" value="ZINC FINGER PROTEIN"/>
    <property type="match status" value="1"/>
</dbReference>
<proteinExistence type="predicted"/>
<dbReference type="InterPro" id="IPR013087">
    <property type="entry name" value="Znf_C2H2_type"/>
</dbReference>
<evidence type="ECO:0000256" key="3">
    <source>
        <dbReference type="ARBA" id="ARBA00013638"/>
    </source>
</evidence>
<organism evidence="13 14">
    <name type="scientific">Zophobas morio</name>
    <dbReference type="NCBI Taxonomy" id="2755281"/>
    <lineage>
        <taxon>Eukaryota</taxon>
        <taxon>Metazoa</taxon>
        <taxon>Ecdysozoa</taxon>
        <taxon>Arthropoda</taxon>
        <taxon>Hexapoda</taxon>
        <taxon>Insecta</taxon>
        <taxon>Pterygota</taxon>
        <taxon>Neoptera</taxon>
        <taxon>Endopterygota</taxon>
        <taxon>Coleoptera</taxon>
        <taxon>Polyphaga</taxon>
        <taxon>Cucujiformia</taxon>
        <taxon>Tenebrionidae</taxon>
        <taxon>Zophobas</taxon>
    </lineage>
</organism>
<dbReference type="Proteomes" id="UP001168821">
    <property type="component" value="Unassembled WGS sequence"/>
</dbReference>
<reference evidence="13" key="1">
    <citation type="journal article" date="2023" name="G3 (Bethesda)">
        <title>Whole genome assemblies of Zophobas morio and Tenebrio molitor.</title>
        <authorList>
            <person name="Kaur S."/>
            <person name="Stinson S.A."/>
            <person name="diCenzo G.C."/>
        </authorList>
    </citation>
    <scope>NUCLEOTIDE SEQUENCE</scope>
    <source>
        <strain evidence="13">QUZm001</strain>
    </source>
</reference>
<keyword evidence="6" id="KW-0677">Repeat</keyword>
<evidence type="ECO:0000313" key="14">
    <source>
        <dbReference type="Proteomes" id="UP001168821"/>
    </source>
</evidence>
<dbReference type="GO" id="GO:0005634">
    <property type="term" value="C:nucleus"/>
    <property type="evidence" value="ECO:0007669"/>
    <property type="project" value="UniProtKB-SubCell"/>
</dbReference>
<dbReference type="Gene3D" id="3.30.160.60">
    <property type="entry name" value="Classic Zinc Finger"/>
    <property type="match status" value="2"/>
</dbReference>
<keyword evidence="4" id="KW-0217">Developmental protein</keyword>
<evidence type="ECO:0000256" key="7">
    <source>
        <dbReference type="ARBA" id="ARBA00022771"/>
    </source>
</evidence>
<feature type="domain" description="C2H2-type" evidence="12">
    <location>
        <begin position="251"/>
        <end position="274"/>
    </location>
</feature>
<comment type="subcellular location">
    <subcellularLocation>
        <location evidence="2">Nucleus</location>
    </subcellularLocation>
</comment>
<evidence type="ECO:0000256" key="1">
    <source>
        <dbReference type="ARBA" id="ARBA00003983"/>
    </source>
</evidence>
<evidence type="ECO:0000256" key="8">
    <source>
        <dbReference type="ARBA" id="ARBA00022833"/>
    </source>
</evidence>
<protein>
    <recommendedName>
        <fullName evidence="3">Protein hunchback</fullName>
    </recommendedName>
</protein>
<keyword evidence="10" id="KW-0539">Nucleus</keyword>
<keyword evidence="5" id="KW-0479">Metal-binding</keyword>
<feature type="domain" description="C2H2-type" evidence="12">
    <location>
        <begin position="219"/>
        <end position="247"/>
    </location>
</feature>